<dbReference type="KEGG" id="spar:SPRG_01815"/>
<dbReference type="RefSeq" id="XP_012195570.1">
    <property type="nucleotide sequence ID" value="XM_012340180.1"/>
</dbReference>
<dbReference type="OMA" id="AYAREFE"/>
<organism evidence="3 4">
    <name type="scientific">Saprolegnia parasitica (strain CBS 223.65)</name>
    <dbReference type="NCBI Taxonomy" id="695850"/>
    <lineage>
        <taxon>Eukaryota</taxon>
        <taxon>Sar</taxon>
        <taxon>Stramenopiles</taxon>
        <taxon>Oomycota</taxon>
        <taxon>Saprolegniomycetes</taxon>
        <taxon>Saprolegniales</taxon>
        <taxon>Saprolegniaceae</taxon>
        <taxon>Saprolegnia</taxon>
    </lineage>
</organism>
<dbReference type="SUPFAM" id="SSF47769">
    <property type="entry name" value="SAM/Pointed domain"/>
    <property type="match status" value="1"/>
</dbReference>
<accession>A0A067D5D0</accession>
<feature type="coiled-coil region" evidence="1">
    <location>
        <begin position="87"/>
        <end position="116"/>
    </location>
</feature>
<reference evidence="3 4" key="1">
    <citation type="journal article" date="2013" name="PLoS Genet.">
        <title>Distinctive expansion of potential virulence genes in the genome of the oomycete fish pathogen Saprolegnia parasitica.</title>
        <authorList>
            <person name="Jiang R.H."/>
            <person name="de Bruijn I."/>
            <person name="Haas B.J."/>
            <person name="Belmonte R."/>
            <person name="Lobach L."/>
            <person name="Christie J."/>
            <person name="van den Ackerveken G."/>
            <person name="Bottin A."/>
            <person name="Bulone V."/>
            <person name="Diaz-Moreno S.M."/>
            <person name="Dumas B."/>
            <person name="Fan L."/>
            <person name="Gaulin E."/>
            <person name="Govers F."/>
            <person name="Grenville-Briggs L.J."/>
            <person name="Horner N.R."/>
            <person name="Levin J.Z."/>
            <person name="Mammella M."/>
            <person name="Meijer H.J."/>
            <person name="Morris P."/>
            <person name="Nusbaum C."/>
            <person name="Oome S."/>
            <person name="Phillips A.J."/>
            <person name="van Rooyen D."/>
            <person name="Rzeszutek E."/>
            <person name="Saraiva M."/>
            <person name="Secombes C.J."/>
            <person name="Seidl M.F."/>
            <person name="Snel B."/>
            <person name="Stassen J.H."/>
            <person name="Sykes S."/>
            <person name="Tripathy S."/>
            <person name="van den Berg H."/>
            <person name="Vega-Arreguin J.C."/>
            <person name="Wawra S."/>
            <person name="Young S.K."/>
            <person name="Zeng Q."/>
            <person name="Dieguez-Uribeondo J."/>
            <person name="Russ C."/>
            <person name="Tyler B.M."/>
            <person name="van West P."/>
        </authorList>
    </citation>
    <scope>NUCLEOTIDE SEQUENCE [LARGE SCALE GENOMIC DNA]</scope>
    <source>
        <strain evidence="3 4">CBS 223.65</strain>
    </source>
</reference>
<keyword evidence="4" id="KW-1185">Reference proteome</keyword>
<dbReference type="Proteomes" id="UP000030745">
    <property type="component" value="Unassembled WGS sequence"/>
</dbReference>
<name>A0A067D5D0_SAPPC</name>
<dbReference type="GeneID" id="24124395"/>
<sequence>MAETAWRDMAASESLWSRLPSREVVQDAIYNAIPTKETVMMGIHAVPNAAMAAPTAIAGAFSSCFSRARRMQFDQDQKRSLLSNLYHDEARVNIRDAEMENAALELRRRIQKMEYEKHRRMELDQELGLAKKSGGGDDPVDMNPATDPEFTPLKVSDIRKMSVDELLSMDRAEAATTANLVAPATSSLEGSRLRKWLSEVDTNKSIEYTSYASSFEKHGFQTLKDLAQLDEEDVEQALTEIGITKFAHRARLRKAILRLGATP</sequence>
<dbReference type="VEuPathDB" id="FungiDB:SPRG_01815"/>
<protein>
    <recommendedName>
        <fullName evidence="2">SAM domain-containing protein</fullName>
    </recommendedName>
</protein>
<dbReference type="PROSITE" id="PS50105">
    <property type="entry name" value="SAM_DOMAIN"/>
    <property type="match status" value="1"/>
</dbReference>
<dbReference type="Gene3D" id="1.10.150.50">
    <property type="entry name" value="Transcription Factor, Ets-1"/>
    <property type="match status" value="1"/>
</dbReference>
<dbReference type="AlphaFoldDB" id="A0A067D5D0"/>
<evidence type="ECO:0000313" key="4">
    <source>
        <dbReference type="Proteomes" id="UP000030745"/>
    </source>
</evidence>
<dbReference type="Pfam" id="PF00536">
    <property type="entry name" value="SAM_1"/>
    <property type="match status" value="1"/>
</dbReference>
<dbReference type="OrthoDB" id="68016at2759"/>
<keyword evidence="1" id="KW-0175">Coiled coil</keyword>
<proteinExistence type="predicted"/>
<evidence type="ECO:0000313" key="3">
    <source>
        <dbReference type="EMBL" id="KDO33936.1"/>
    </source>
</evidence>
<dbReference type="EMBL" id="KK583192">
    <property type="protein sequence ID" value="KDO33936.1"/>
    <property type="molecule type" value="Genomic_DNA"/>
</dbReference>
<dbReference type="InterPro" id="IPR013761">
    <property type="entry name" value="SAM/pointed_sf"/>
</dbReference>
<feature type="domain" description="SAM" evidence="2">
    <location>
        <begin position="188"/>
        <end position="262"/>
    </location>
</feature>
<dbReference type="InterPro" id="IPR001660">
    <property type="entry name" value="SAM"/>
</dbReference>
<evidence type="ECO:0000259" key="2">
    <source>
        <dbReference type="PROSITE" id="PS50105"/>
    </source>
</evidence>
<dbReference type="CDD" id="cd09487">
    <property type="entry name" value="SAM_superfamily"/>
    <property type="match status" value="1"/>
</dbReference>
<evidence type="ECO:0000256" key="1">
    <source>
        <dbReference type="SAM" id="Coils"/>
    </source>
</evidence>
<gene>
    <name evidence="3" type="ORF">SPRG_01815</name>
</gene>